<dbReference type="InterPro" id="IPR053218">
    <property type="entry name" value="Pathogen-related_defense"/>
</dbReference>
<proteinExistence type="predicted"/>
<dbReference type="OrthoDB" id="65445at2759"/>
<organism evidence="1 2">
    <name type="scientific">Striga asiatica</name>
    <name type="common">Asiatic witchweed</name>
    <name type="synonym">Buchnera asiatica</name>
    <dbReference type="NCBI Taxonomy" id="4170"/>
    <lineage>
        <taxon>Eukaryota</taxon>
        <taxon>Viridiplantae</taxon>
        <taxon>Streptophyta</taxon>
        <taxon>Embryophyta</taxon>
        <taxon>Tracheophyta</taxon>
        <taxon>Spermatophyta</taxon>
        <taxon>Magnoliopsida</taxon>
        <taxon>eudicotyledons</taxon>
        <taxon>Gunneridae</taxon>
        <taxon>Pentapetalae</taxon>
        <taxon>asterids</taxon>
        <taxon>lamiids</taxon>
        <taxon>Lamiales</taxon>
        <taxon>Orobanchaceae</taxon>
        <taxon>Buchnereae</taxon>
        <taxon>Striga</taxon>
    </lineage>
</organism>
<dbReference type="Proteomes" id="UP000325081">
    <property type="component" value="Unassembled WGS sequence"/>
</dbReference>
<gene>
    <name evidence="1" type="ORF">STAS_27519</name>
</gene>
<dbReference type="PANTHER" id="PTHR31723:SF10">
    <property type="entry name" value="PATHOGEN-RELATED PROTEIN"/>
    <property type="match status" value="1"/>
</dbReference>
<sequence>MADSNSIHKWWSDFEITDAGTEVPYKVNAIELRAVNLKQLREEGSEIMFNSDGHISTFYLIWAPGSLEEKVQNIVKAWEMEMFHKVDFDDLKSVDPIKYTFSLYGTDYLLYLITKKKNLYIWS</sequence>
<protein>
    <submittedName>
        <fullName evidence="1">Pathogenesis-related family protein</fullName>
    </submittedName>
</protein>
<dbReference type="PANTHER" id="PTHR31723">
    <property type="entry name" value="PATHOGENESIS-RELATED FAMILY PROTEIN"/>
    <property type="match status" value="1"/>
</dbReference>
<comment type="caution">
    <text evidence="1">The sequence shown here is derived from an EMBL/GenBank/DDBJ whole genome shotgun (WGS) entry which is preliminary data.</text>
</comment>
<accession>A0A5A7QXW2</accession>
<evidence type="ECO:0000313" key="2">
    <source>
        <dbReference type="Proteomes" id="UP000325081"/>
    </source>
</evidence>
<keyword evidence="2" id="KW-1185">Reference proteome</keyword>
<evidence type="ECO:0000313" key="1">
    <source>
        <dbReference type="EMBL" id="GER50233.1"/>
    </source>
</evidence>
<dbReference type="AlphaFoldDB" id="A0A5A7QXW2"/>
<dbReference type="EMBL" id="BKCP01009181">
    <property type="protein sequence ID" value="GER50233.1"/>
    <property type="molecule type" value="Genomic_DNA"/>
</dbReference>
<reference evidence="2" key="1">
    <citation type="journal article" date="2019" name="Curr. Biol.">
        <title>Genome Sequence of Striga asiatica Provides Insight into the Evolution of Plant Parasitism.</title>
        <authorList>
            <person name="Yoshida S."/>
            <person name="Kim S."/>
            <person name="Wafula E.K."/>
            <person name="Tanskanen J."/>
            <person name="Kim Y.M."/>
            <person name="Honaas L."/>
            <person name="Yang Z."/>
            <person name="Spallek T."/>
            <person name="Conn C.E."/>
            <person name="Ichihashi Y."/>
            <person name="Cheong K."/>
            <person name="Cui S."/>
            <person name="Der J.P."/>
            <person name="Gundlach H."/>
            <person name="Jiao Y."/>
            <person name="Hori C."/>
            <person name="Ishida J.K."/>
            <person name="Kasahara H."/>
            <person name="Kiba T."/>
            <person name="Kim M.S."/>
            <person name="Koo N."/>
            <person name="Laohavisit A."/>
            <person name="Lee Y.H."/>
            <person name="Lumba S."/>
            <person name="McCourt P."/>
            <person name="Mortimer J.C."/>
            <person name="Mutuku J.M."/>
            <person name="Nomura T."/>
            <person name="Sasaki-Sekimoto Y."/>
            <person name="Seto Y."/>
            <person name="Wang Y."/>
            <person name="Wakatake T."/>
            <person name="Sakakibara H."/>
            <person name="Demura T."/>
            <person name="Yamaguchi S."/>
            <person name="Yoneyama K."/>
            <person name="Manabe R.I."/>
            <person name="Nelson D.C."/>
            <person name="Schulman A.H."/>
            <person name="Timko M.P."/>
            <person name="dePamphilis C.W."/>
            <person name="Choi D."/>
            <person name="Shirasu K."/>
        </authorList>
    </citation>
    <scope>NUCLEOTIDE SEQUENCE [LARGE SCALE GENOMIC DNA]</scope>
    <source>
        <strain evidence="2">cv. UVA1</strain>
    </source>
</reference>
<name>A0A5A7QXW2_STRAF</name>